<evidence type="ECO:0000313" key="2">
    <source>
        <dbReference type="Proteomes" id="UP000319160"/>
    </source>
</evidence>
<reference evidence="2" key="1">
    <citation type="submission" date="2019-06" db="EMBL/GenBank/DDBJ databases">
        <title>Draft genome sequence of the griseofulvin-producing fungus Xylaria cubensis strain G536.</title>
        <authorList>
            <person name="Mead M.E."/>
            <person name="Raja H.A."/>
            <person name="Steenwyk J.L."/>
            <person name="Knowles S.L."/>
            <person name="Oberlies N.H."/>
            <person name="Rokas A."/>
        </authorList>
    </citation>
    <scope>NUCLEOTIDE SEQUENCE [LARGE SCALE GENOMIC DNA]</scope>
    <source>
        <strain evidence="2">G536</strain>
    </source>
</reference>
<sequence>MDDDQHDVFDDLSWEYGEKEVDVHGFWKLGLSKTVHANQVAKSILAGTDETGCYPLFLQPTSGRPSSLAFSSSTASDFLGHESHLRASGNGPNKQLRLIPFMAVMRPGTLTYIKQRLHDPQLLTSVTAAEMATAAAERRDLWLAGGPWLPSDFLATWYGRSVHDVSLGGVTWPAYGQGLPYDRIVTFEDPQLPESLQEALEKAHATLVREKMTLNQFRVAAVWWAHYVVKPELHKDFGFEVPAAQVPKLMNFAVQVMVILRGTEEYGLAFFPNLARAAKARHDAESNIADSSQAALEQSLMHWFTIHELKVTGHLVPGDLLGTRNARFPSQELDASLVFRAQTAQHRTHADSVRSVVTWLGDVRDIYRQRCRFDDKLRRVTRFTCMISRTEAEENDTTFFQMFPDDLQMQARRQAQLSNNIDMVYTGIHINSSTSDVVGRANRPTDEVNLWLETLSNTDKSLATIQQKAPGLSNAKTSSVTTQSIGVQTEHDKRHQVLAELWRAEFSQKRETLLAEFNRRVDNLITETQTIRTVVRNSLSPRSRSNTMAGSIVAKRVVRERGNNLVRGLNELQQRLSTLLDELPQPPEQLRVAAALYTEGHHQEQARRQHLWKGLQEKARTYVSKVRDRFNTAEENVKNFAATLLPWVSPRNGLGDSVVENMVNEFTHQSVTQLTELRDKIIGDISDMTAATEQTNEESHDMPSLTSRDAVREFARQELNMIPVSEVENYAANQLGMLSSNEALQFAIESGFEPPEDFDM</sequence>
<evidence type="ECO:0000313" key="1">
    <source>
        <dbReference type="EMBL" id="TRX94122.1"/>
    </source>
</evidence>
<dbReference type="AlphaFoldDB" id="A0A553I1Q0"/>
<protein>
    <submittedName>
        <fullName evidence="1">Uncharacterized protein</fullName>
    </submittedName>
</protein>
<gene>
    <name evidence="1" type="ORF">FHL15_004890</name>
</gene>
<dbReference type="OrthoDB" id="4747618at2759"/>
<dbReference type="Proteomes" id="UP000319160">
    <property type="component" value="Unassembled WGS sequence"/>
</dbReference>
<comment type="caution">
    <text evidence="1">The sequence shown here is derived from an EMBL/GenBank/DDBJ whole genome shotgun (WGS) entry which is preliminary data.</text>
</comment>
<proteinExistence type="predicted"/>
<dbReference type="EMBL" id="VFLP01000024">
    <property type="protein sequence ID" value="TRX94122.1"/>
    <property type="molecule type" value="Genomic_DNA"/>
</dbReference>
<keyword evidence="2" id="KW-1185">Reference proteome</keyword>
<organism evidence="1 2">
    <name type="scientific">Xylaria flabelliformis</name>
    <dbReference type="NCBI Taxonomy" id="2512241"/>
    <lineage>
        <taxon>Eukaryota</taxon>
        <taxon>Fungi</taxon>
        <taxon>Dikarya</taxon>
        <taxon>Ascomycota</taxon>
        <taxon>Pezizomycotina</taxon>
        <taxon>Sordariomycetes</taxon>
        <taxon>Xylariomycetidae</taxon>
        <taxon>Xylariales</taxon>
        <taxon>Xylariaceae</taxon>
        <taxon>Xylaria</taxon>
    </lineage>
</organism>
<accession>A0A553I1Q0</accession>
<name>A0A553I1Q0_9PEZI</name>